<protein>
    <submittedName>
        <fullName evidence="4">Ectoine/hydroxyectoine ABC transporter substrate-binding protein EhuB</fullName>
    </submittedName>
</protein>
<proteinExistence type="predicted"/>
<dbReference type="Pfam" id="PF00497">
    <property type="entry name" value="SBP_bac_3"/>
    <property type="match status" value="1"/>
</dbReference>
<evidence type="ECO:0000313" key="5">
    <source>
        <dbReference type="Proteomes" id="UP000094969"/>
    </source>
</evidence>
<accession>A0A1D7U8I2</accession>
<dbReference type="Gene3D" id="3.40.190.10">
    <property type="entry name" value="Periplasmic binding protein-like II"/>
    <property type="match status" value="2"/>
</dbReference>
<evidence type="ECO:0000256" key="2">
    <source>
        <dbReference type="SAM" id="SignalP"/>
    </source>
</evidence>
<dbReference type="SUPFAM" id="SSF53850">
    <property type="entry name" value="Periplasmic binding protein-like II"/>
    <property type="match status" value="1"/>
</dbReference>
<organism evidence="4 5">
    <name type="scientific">Bosea vaviloviae</name>
    <dbReference type="NCBI Taxonomy" id="1526658"/>
    <lineage>
        <taxon>Bacteria</taxon>
        <taxon>Pseudomonadati</taxon>
        <taxon>Pseudomonadota</taxon>
        <taxon>Alphaproteobacteria</taxon>
        <taxon>Hyphomicrobiales</taxon>
        <taxon>Boseaceae</taxon>
        <taxon>Bosea</taxon>
    </lineage>
</organism>
<keyword evidence="1 2" id="KW-0732">Signal</keyword>
<evidence type="ECO:0000313" key="4">
    <source>
        <dbReference type="EMBL" id="AOO83682.1"/>
    </source>
</evidence>
<feature type="domain" description="Solute-binding protein family 3/N-terminal" evidence="3">
    <location>
        <begin position="42"/>
        <end position="277"/>
    </location>
</feature>
<dbReference type="InterPro" id="IPR014337">
    <property type="entry name" value="Ectoine_EhuB"/>
</dbReference>
<dbReference type="PANTHER" id="PTHR35936">
    <property type="entry name" value="MEMBRANE-BOUND LYTIC MUREIN TRANSGLYCOSYLASE F"/>
    <property type="match status" value="1"/>
</dbReference>
<dbReference type="AlphaFoldDB" id="A0A1D7U8I2"/>
<dbReference type="OrthoDB" id="9768183at2"/>
<dbReference type="RefSeq" id="WP_069692877.1">
    <property type="nucleotide sequence ID" value="NZ_CP017147.1"/>
</dbReference>
<dbReference type="GO" id="GO:0033294">
    <property type="term" value="F:ectoine binding"/>
    <property type="evidence" value="ECO:0007669"/>
    <property type="project" value="InterPro"/>
</dbReference>
<dbReference type="NCBIfam" id="TIGR02995">
    <property type="entry name" value="ectoine_ehuB"/>
    <property type="match status" value="1"/>
</dbReference>
<gene>
    <name evidence="4" type="ORF">BHK69_27445</name>
</gene>
<dbReference type="InterPro" id="IPR001638">
    <property type="entry name" value="Solute-binding_3/MltF_N"/>
</dbReference>
<dbReference type="KEGG" id="bvv:BHK69_27445"/>
<dbReference type="Proteomes" id="UP000094969">
    <property type="component" value="Chromosome"/>
</dbReference>
<evidence type="ECO:0000256" key="1">
    <source>
        <dbReference type="ARBA" id="ARBA00022729"/>
    </source>
</evidence>
<dbReference type="GO" id="GO:0051470">
    <property type="term" value="P:ectoine transmembrane transport"/>
    <property type="evidence" value="ECO:0007669"/>
    <property type="project" value="InterPro"/>
</dbReference>
<feature type="chain" id="PRO_5009100062" evidence="2">
    <location>
        <begin position="28"/>
        <end position="293"/>
    </location>
</feature>
<dbReference type="PANTHER" id="PTHR35936:SF17">
    <property type="entry name" value="ARGININE-BINDING EXTRACELLULAR PROTEIN ARTP"/>
    <property type="match status" value="1"/>
</dbReference>
<keyword evidence="5" id="KW-1185">Reference proteome</keyword>
<dbReference type="STRING" id="1526658.BHK69_27445"/>
<reference evidence="4 5" key="1">
    <citation type="journal article" date="2015" name="Antonie Van Leeuwenhoek">
        <title>Bosea vaviloviae sp. nov., a new species of slow-growing rhizobia isolated from nodules of the relict species Vavilovia formosa (Stev.) Fed.</title>
        <authorList>
            <person name="Safronova V.I."/>
            <person name="Kuznetsova I.G."/>
            <person name="Sazanova A.L."/>
            <person name="Kimeklis A.K."/>
            <person name="Belimov A.A."/>
            <person name="Andronov E.E."/>
            <person name="Pinaev A.G."/>
            <person name="Chizhevskaya E.P."/>
            <person name="Pukhaev A.R."/>
            <person name="Popov K.P."/>
            <person name="Willems A."/>
            <person name="Tikhonovich I.A."/>
        </authorList>
    </citation>
    <scope>NUCLEOTIDE SEQUENCE [LARGE SCALE GENOMIC DNA]</scope>
    <source>
        <strain evidence="4 5">Vaf18</strain>
    </source>
</reference>
<dbReference type="EMBL" id="CP017147">
    <property type="protein sequence ID" value="AOO83682.1"/>
    <property type="molecule type" value="Genomic_DNA"/>
</dbReference>
<evidence type="ECO:0000259" key="3">
    <source>
        <dbReference type="SMART" id="SM00062"/>
    </source>
</evidence>
<dbReference type="SMART" id="SM00062">
    <property type="entry name" value="PBPb"/>
    <property type="match status" value="1"/>
</dbReference>
<name>A0A1D7U8I2_9HYPH</name>
<feature type="signal peptide" evidence="2">
    <location>
        <begin position="1"/>
        <end position="27"/>
    </location>
</feature>
<sequence length="293" mass="30795">MPFFSKRVTMAVMALGLVAAAPCATQAQQSRLAQQSSLAGKTITIGIHNRAPWGYRDRNGDVIGYHPDLVRAALAPLGVKAIEFTVADFGALIPGLLANRFDIIASGVAITPARCQQVLFGEPDLSAGDGLLVLKGNPLNLHSYEDIVKNPKVKLGGGRGTENAKNALAAGVPEDRLLLFPNNEAVVSAMLAGRVDAATLSAPSVSGLMEAGGMNGIERALPFKGYVRPDGSEYMMATAVVFAPKDKELQAIYNAQLAKLKADGTVKALMEKYSFTDAEAPPRATSAELCAKS</sequence>